<feature type="transmembrane region" description="Helical" evidence="1">
    <location>
        <begin position="182"/>
        <end position="205"/>
    </location>
</feature>
<evidence type="ECO:0000313" key="2">
    <source>
        <dbReference type="EMBL" id="KAJ7343828.1"/>
    </source>
</evidence>
<dbReference type="EMBL" id="JARIHO010000022">
    <property type="protein sequence ID" value="KAJ7343828.1"/>
    <property type="molecule type" value="Genomic_DNA"/>
</dbReference>
<feature type="transmembrane region" description="Helical" evidence="1">
    <location>
        <begin position="57"/>
        <end position="90"/>
    </location>
</feature>
<keyword evidence="1" id="KW-0812">Transmembrane</keyword>
<feature type="transmembrane region" description="Helical" evidence="1">
    <location>
        <begin position="20"/>
        <end position="45"/>
    </location>
</feature>
<protein>
    <submittedName>
        <fullName evidence="2">Uncharacterized protein</fullName>
    </submittedName>
</protein>
<dbReference type="AlphaFoldDB" id="A0AAD6ZXY9"/>
<comment type="caution">
    <text evidence="2">The sequence shown here is derived from an EMBL/GenBank/DDBJ whole genome shotgun (WGS) entry which is preliminary data.</text>
</comment>
<sequence length="418" mass="46519">MTNYTVDAHTFDSCYYTALLSTFGTCTQLLLFGILLVLLFNTTYLLHTRIRASRGWLVAATCAMGLFAALHLALQIAITTLSWCFFYLGVQGDAARALSVLSRMAVLNEVNDSLFVANNALYIALLYLTRSCQIHRCYVVWGRNIKVVIVPALLLIASTVIGSVGTPQPDEKARSNHNDYRMAFGTINLTTNLTLMALTAGRIWWIRRHVVTMLEASITRTYDTVIAMILESGAIYCITIIVYLIARARLNRPDSFPAISVFEAAIPQIMNIAPILILVRVGSGCSAAEETSSSGILESTVSAFLSHHPMLYACHRRPAAAAQNPEEGLEEHKEDEWREWLKERARKFREAAEIMEKQAEGGMSLWMSSISRRDVGRDVVDMVDDITQDRAAHRPRETMSARAGDQVAARNTMGYVDL</sequence>
<organism evidence="2 3">
    <name type="scientific">Mycena albidolilacea</name>
    <dbReference type="NCBI Taxonomy" id="1033008"/>
    <lineage>
        <taxon>Eukaryota</taxon>
        <taxon>Fungi</taxon>
        <taxon>Dikarya</taxon>
        <taxon>Basidiomycota</taxon>
        <taxon>Agaricomycotina</taxon>
        <taxon>Agaricomycetes</taxon>
        <taxon>Agaricomycetidae</taxon>
        <taxon>Agaricales</taxon>
        <taxon>Marasmiineae</taxon>
        <taxon>Mycenaceae</taxon>
        <taxon>Mycena</taxon>
    </lineage>
</organism>
<accession>A0AAD6ZXY9</accession>
<evidence type="ECO:0000256" key="1">
    <source>
        <dbReference type="SAM" id="Phobius"/>
    </source>
</evidence>
<evidence type="ECO:0000313" key="3">
    <source>
        <dbReference type="Proteomes" id="UP001218218"/>
    </source>
</evidence>
<keyword evidence="1" id="KW-0472">Membrane</keyword>
<keyword evidence="3" id="KW-1185">Reference proteome</keyword>
<name>A0AAD6ZXY9_9AGAR</name>
<gene>
    <name evidence="2" type="ORF">DFH08DRAFT_1008914</name>
</gene>
<dbReference type="Proteomes" id="UP001218218">
    <property type="component" value="Unassembled WGS sequence"/>
</dbReference>
<feature type="transmembrane region" description="Helical" evidence="1">
    <location>
        <begin position="140"/>
        <end position="162"/>
    </location>
</feature>
<feature type="transmembrane region" description="Helical" evidence="1">
    <location>
        <begin position="110"/>
        <end position="128"/>
    </location>
</feature>
<feature type="transmembrane region" description="Helical" evidence="1">
    <location>
        <begin position="225"/>
        <end position="246"/>
    </location>
</feature>
<proteinExistence type="predicted"/>
<reference evidence="2" key="1">
    <citation type="submission" date="2023-03" db="EMBL/GenBank/DDBJ databases">
        <title>Massive genome expansion in bonnet fungi (Mycena s.s.) driven by repeated elements and novel gene families across ecological guilds.</title>
        <authorList>
            <consortium name="Lawrence Berkeley National Laboratory"/>
            <person name="Harder C.B."/>
            <person name="Miyauchi S."/>
            <person name="Viragh M."/>
            <person name="Kuo A."/>
            <person name="Thoen E."/>
            <person name="Andreopoulos B."/>
            <person name="Lu D."/>
            <person name="Skrede I."/>
            <person name="Drula E."/>
            <person name="Henrissat B."/>
            <person name="Morin E."/>
            <person name="Kohler A."/>
            <person name="Barry K."/>
            <person name="LaButti K."/>
            <person name="Morin E."/>
            <person name="Salamov A."/>
            <person name="Lipzen A."/>
            <person name="Mereny Z."/>
            <person name="Hegedus B."/>
            <person name="Baldrian P."/>
            <person name="Stursova M."/>
            <person name="Weitz H."/>
            <person name="Taylor A."/>
            <person name="Grigoriev I.V."/>
            <person name="Nagy L.G."/>
            <person name="Martin F."/>
            <person name="Kauserud H."/>
        </authorList>
    </citation>
    <scope>NUCLEOTIDE SEQUENCE</scope>
    <source>
        <strain evidence="2">CBHHK002</strain>
    </source>
</reference>
<keyword evidence="1" id="KW-1133">Transmembrane helix</keyword>